<dbReference type="InterPro" id="IPR027558">
    <property type="entry name" value="Pre_pil_HX9DG_C"/>
</dbReference>
<dbReference type="Pfam" id="PF07596">
    <property type="entry name" value="SBP_bac_10"/>
    <property type="match status" value="1"/>
</dbReference>
<protein>
    <submittedName>
        <fullName evidence="4">Prepilin-type N-terminal cleavage/methylation domain-containing protein</fullName>
    </submittedName>
</protein>
<gene>
    <name evidence="4" type="ORF">SAMN05421753_11223</name>
</gene>
<feature type="region of interest" description="Disordered" evidence="1">
    <location>
        <begin position="251"/>
        <end position="298"/>
    </location>
</feature>
<dbReference type="EMBL" id="FOQD01000012">
    <property type="protein sequence ID" value="SFI75155.1"/>
    <property type="molecule type" value="Genomic_DNA"/>
</dbReference>
<dbReference type="SUPFAM" id="SSF54523">
    <property type="entry name" value="Pili subunits"/>
    <property type="match status" value="1"/>
</dbReference>
<dbReference type="InterPro" id="IPR011453">
    <property type="entry name" value="DUF1559"/>
</dbReference>
<dbReference type="Pfam" id="PF07963">
    <property type="entry name" value="N_methyl"/>
    <property type="match status" value="1"/>
</dbReference>
<dbReference type="NCBIfam" id="TIGR04294">
    <property type="entry name" value="pre_pil_HX9DG"/>
    <property type="match status" value="1"/>
</dbReference>
<accession>A0A1I3KSS5</accession>
<dbReference type="Gene3D" id="3.30.700.10">
    <property type="entry name" value="Glycoprotein, Type 4 Pilin"/>
    <property type="match status" value="1"/>
</dbReference>
<evidence type="ECO:0000259" key="3">
    <source>
        <dbReference type="Pfam" id="PF07596"/>
    </source>
</evidence>
<dbReference type="AlphaFoldDB" id="A0A1I3KSS5"/>
<feature type="compositionally biased region" description="Low complexity" evidence="1">
    <location>
        <begin position="284"/>
        <end position="294"/>
    </location>
</feature>
<dbReference type="STRING" id="1576369.SAMN05421753_11223"/>
<dbReference type="RefSeq" id="WP_092051755.1">
    <property type="nucleotide sequence ID" value="NZ_FOQD01000012.1"/>
</dbReference>
<keyword evidence="2" id="KW-0812">Transmembrane</keyword>
<evidence type="ECO:0000256" key="2">
    <source>
        <dbReference type="SAM" id="Phobius"/>
    </source>
</evidence>
<feature type="domain" description="DUF1559" evidence="3">
    <location>
        <begin position="42"/>
        <end position="342"/>
    </location>
</feature>
<evidence type="ECO:0000313" key="5">
    <source>
        <dbReference type="Proteomes" id="UP000199518"/>
    </source>
</evidence>
<keyword evidence="5" id="KW-1185">Reference proteome</keyword>
<evidence type="ECO:0000313" key="4">
    <source>
        <dbReference type="EMBL" id="SFI75155.1"/>
    </source>
</evidence>
<organism evidence="4 5">
    <name type="scientific">Planctomicrobium piriforme</name>
    <dbReference type="NCBI Taxonomy" id="1576369"/>
    <lineage>
        <taxon>Bacteria</taxon>
        <taxon>Pseudomonadati</taxon>
        <taxon>Planctomycetota</taxon>
        <taxon>Planctomycetia</taxon>
        <taxon>Planctomycetales</taxon>
        <taxon>Planctomycetaceae</taxon>
        <taxon>Planctomicrobium</taxon>
    </lineage>
</organism>
<dbReference type="InterPro" id="IPR045584">
    <property type="entry name" value="Pilin-like"/>
</dbReference>
<dbReference type="Proteomes" id="UP000199518">
    <property type="component" value="Unassembled WGS sequence"/>
</dbReference>
<sequence>MSVCRISKPNIVKPQRGFTLIELLVVIAIIAILIALLLPAVQQAREAARRSQCKNNLKQMGLAVFNYEETYKRFPTSGEFTNESTSPTTRQFTAASTFVCLLPFIDQAPVYNLWNFNFHYTAGGNPTPAKAAITVYLCPSNGTTGPDSQGYGLTDYMPIAYVDFDSTGFRGGSSAYTANVQGIDVSGALGPYNKIAKVTDGLSNTMLIIEDAGRPTNNGGSYDITAGGLLGHASPTSGVYYDPSQLAATKNATPADTGASGKYGIPGRWADPDSGSGISGPPGGNINQKINNNKTPSGGPSTCYWSANNCGPNDEPFSPHVGGVQALMGDGAVRYLSENIDFNTVRRLANPKDGEVVGEF</sequence>
<dbReference type="PANTHER" id="PTHR30093:SF2">
    <property type="entry name" value="TYPE II SECRETION SYSTEM PROTEIN H"/>
    <property type="match status" value="1"/>
</dbReference>
<evidence type="ECO:0000256" key="1">
    <source>
        <dbReference type="SAM" id="MobiDB-lite"/>
    </source>
</evidence>
<name>A0A1I3KSS5_9PLAN</name>
<dbReference type="OrthoDB" id="273096at2"/>
<dbReference type="NCBIfam" id="TIGR02532">
    <property type="entry name" value="IV_pilin_GFxxxE"/>
    <property type="match status" value="1"/>
</dbReference>
<keyword evidence="2" id="KW-0472">Membrane</keyword>
<dbReference type="PROSITE" id="PS00409">
    <property type="entry name" value="PROKAR_NTER_METHYL"/>
    <property type="match status" value="1"/>
</dbReference>
<proteinExistence type="predicted"/>
<feature type="transmembrane region" description="Helical" evidence="2">
    <location>
        <begin position="20"/>
        <end position="41"/>
    </location>
</feature>
<dbReference type="PANTHER" id="PTHR30093">
    <property type="entry name" value="GENERAL SECRETION PATHWAY PROTEIN G"/>
    <property type="match status" value="1"/>
</dbReference>
<keyword evidence="2" id="KW-1133">Transmembrane helix</keyword>
<dbReference type="InterPro" id="IPR012902">
    <property type="entry name" value="N_methyl_site"/>
</dbReference>
<reference evidence="5" key="1">
    <citation type="submission" date="2016-10" db="EMBL/GenBank/DDBJ databases">
        <authorList>
            <person name="Varghese N."/>
            <person name="Submissions S."/>
        </authorList>
    </citation>
    <scope>NUCLEOTIDE SEQUENCE [LARGE SCALE GENOMIC DNA]</scope>
    <source>
        <strain evidence="5">DSM 26348</strain>
    </source>
</reference>